<comment type="caution">
    <text evidence="1">The sequence shown here is derived from an EMBL/GenBank/DDBJ whole genome shotgun (WGS) entry which is preliminary data.</text>
</comment>
<reference evidence="1 2" key="1">
    <citation type="journal article" date="2015" name="Nature">
        <title>rRNA introns, odd ribosomes, and small enigmatic genomes across a large radiation of phyla.</title>
        <authorList>
            <person name="Brown C.T."/>
            <person name="Hug L.A."/>
            <person name="Thomas B.C."/>
            <person name="Sharon I."/>
            <person name="Castelle C.J."/>
            <person name="Singh A."/>
            <person name="Wilkins M.J."/>
            <person name="Williams K.H."/>
            <person name="Banfield J.F."/>
        </authorList>
    </citation>
    <scope>NUCLEOTIDE SEQUENCE [LARGE SCALE GENOMIC DNA]</scope>
</reference>
<name>A0A0G0W1X8_UNCKA</name>
<organism evidence="1 2">
    <name type="scientific">candidate division WWE3 bacterium GW2011_GWE1_41_27</name>
    <dbReference type="NCBI Taxonomy" id="1619131"/>
    <lineage>
        <taxon>Bacteria</taxon>
        <taxon>Katanobacteria</taxon>
    </lineage>
</organism>
<accession>A0A0G0W1X8</accession>
<evidence type="ECO:0000313" key="2">
    <source>
        <dbReference type="Proteomes" id="UP000034544"/>
    </source>
</evidence>
<proteinExistence type="predicted"/>
<protein>
    <submittedName>
        <fullName evidence="1">Uncharacterized protein</fullName>
    </submittedName>
</protein>
<sequence length="137" mass="15574">MKVTRSMEQSDAELVASTLNEKYPRLQIVSEKWPRAILEDWGFAEWENTRVCFLEVTFQPQFGTPKLKASLKGHVEIGELTIEFRDFDPSACSTGTACQKLLKLLTALAKDVLIRTRHKFYVDGSDVRAPIESIQVI</sequence>
<evidence type="ECO:0000313" key="1">
    <source>
        <dbReference type="EMBL" id="KKS07015.1"/>
    </source>
</evidence>
<gene>
    <name evidence="1" type="ORF">UU59_C0015G0013</name>
</gene>
<dbReference type="AlphaFoldDB" id="A0A0G0W1X8"/>
<dbReference type="Proteomes" id="UP000034544">
    <property type="component" value="Unassembled WGS sequence"/>
</dbReference>
<dbReference type="EMBL" id="LCBF01000015">
    <property type="protein sequence ID" value="KKS07015.1"/>
    <property type="molecule type" value="Genomic_DNA"/>
</dbReference>